<dbReference type="Pfam" id="PF00126">
    <property type="entry name" value="HTH_1"/>
    <property type="match status" value="1"/>
</dbReference>
<dbReference type="FunFam" id="1.10.10.10:FF:000001">
    <property type="entry name" value="LysR family transcriptional regulator"/>
    <property type="match status" value="1"/>
</dbReference>
<dbReference type="EMBL" id="JAVIDL010000036">
    <property type="protein sequence ID" value="MDQ8936861.1"/>
    <property type="molecule type" value="Genomic_DNA"/>
</dbReference>
<reference evidence="6" key="1">
    <citation type="submission" date="2023-08" db="EMBL/GenBank/DDBJ databases">
        <title>Emergence of clinically-relevant ST2 carbapenem-resistant Acinetobacter baumannii strains in hospital sewages in Zhejiang, East of China.</title>
        <authorList>
            <person name="Kaichao C."/>
            <person name="Zhang R."/>
        </authorList>
    </citation>
    <scope>NUCLEOTIDE SEQUENCE</scope>
    <source>
        <strain evidence="6">M-RB-37</strain>
    </source>
</reference>
<evidence type="ECO:0000256" key="2">
    <source>
        <dbReference type="ARBA" id="ARBA00023015"/>
    </source>
</evidence>
<dbReference type="PANTHER" id="PTHR30537:SF71">
    <property type="entry name" value="TRANSCRIPTIONAL REGULATORY PROTEIN"/>
    <property type="match status" value="1"/>
</dbReference>
<dbReference type="GO" id="GO:0006351">
    <property type="term" value="P:DNA-templated transcription"/>
    <property type="evidence" value="ECO:0007669"/>
    <property type="project" value="TreeGrafter"/>
</dbReference>
<dbReference type="RefSeq" id="WP_308981968.1">
    <property type="nucleotide sequence ID" value="NZ_JAVIDL010000036.1"/>
</dbReference>
<accession>A0AAW8JDX0</accession>
<protein>
    <submittedName>
        <fullName evidence="6">LysR family transcriptional regulator</fullName>
    </submittedName>
</protein>
<dbReference type="SUPFAM" id="SSF53850">
    <property type="entry name" value="Periplasmic binding protein-like II"/>
    <property type="match status" value="1"/>
</dbReference>
<dbReference type="Gene3D" id="1.10.10.10">
    <property type="entry name" value="Winged helix-like DNA-binding domain superfamily/Winged helix DNA-binding domain"/>
    <property type="match status" value="1"/>
</dbReference>
<dbReference type="InterPro" id="IPR036390">
    <property type="entry name" value="WH_DNA-bd_sf"/>
</dbReference>
<dbReference type="InterPro" id="IPR036388">
    <property type="entry name" value="WH-like_DNA-bd_sf"/>
</dbReference>
<dbReference type="PANTHER" id="PTHR30537">
    <property type="entry name" value="HTH-TYPE TRANSCRIPTIONAL REGULATOR"/>
    <property type="match status" value="1"/>
</dbReference>
<comment type="caution">
    <text evidence="6">The sequence shown here is derived from an EMBL/GenBank/DDBJ whole genome shotgun (WGS) entry which is preliminary data.</text>
</comment>
<evidence type="ECO:0000313" key="7">
    <source>
        <dbReference type="Proteomes" id="UP001243844"/>
    </source>
</evidence>
<comment type="similarity">
    <text evidence="1">Belongs to the LysR transcriptional regulatory family.</text>
</comment>
<dbReference type="GO" id="GO:0003700">
    <property type="term" value="F:DNA-binding transcription factor activity"/>
    <property type="evidence" value="ECO:0007669"/>
    <property type="project" value="InterPro"/>
</dbReference>
<dbReference type="GO" id="GO:0043565">
    <property type="term" value="F:sequence-specific DNA binding"/>
    <property type="evidence" value="ECO:0007669"/>
    <property type="project" value="TreeGrafter"/>
</dbReference>
<dbReference type="SUPFAM" id="SSF46785">
    <property type="entry name" value="Winged helix' DNA-binding domain"/>
    <property type="match status" value="1"/>
</dbReference>
<evidence type="ECO:0000313" key="6">
    <source>
        <dbReference type="EMBL" id="MDQ8936861.1"/>
    </source>
</evidence>
<proteinExistence type="inferred from homology"/>
<dbReference type="Gene3D" id="3.40.190.290">
    <property type="match status" value="1"/>
</dbReference>
<dbReference type="InterPro" id="IPR005119">
    <property type="entry name" value="LysR_subst-bd"/>
</dbReference>
<keyword evidence="2" id="KW-0805">Transcription regulation</keyword>
<dbReference type="InterPro" id="IPR058163">
    <property type="entry name" value="LysR-type_TF_proteobact-type"/>
</dbReference>
<dbReference type="Pfam" id="PF03466">
    <property type="entry name" value="LysR_substrate"/>
    <property type="match status" value="1"/>
</dbReference>
<keyword evidence="3" id="KW-0238">DNA-binding</keyword>
<organism evidence="6 7">
    <name type="scientific">Acinetobacter rudis</name>
    <dbReference type="NCBI Taxonomy" id="632955"/>
    <lineage>
        <taxon>Bacteria</taxon>
        <taxon>Pseudomonadati</taxon>
        <taxon>Pseudomonadota</taxon>
        <taxon>Gammaproteobacteria</taxon>
        <taxon>Moraxellales</taxon>
        <taxon>Moraxellaceae</taxon>
        <taxon>Acinetobacter</taxon>
    </lineage>
</organism>
<evidence type="ECO:0000256" key="1">
    <source>
        <dbReference type="ARBA" id="ARBA00009437"/>
    </source>
</evidence>
<gene>
    <name evidence="6" type="ORF">RFH47_14135</name>
</gene>
<dbReference type="PROSITE" id="PS50931">
    <property type="entry name" value="HTH_LYSR"/>
    <property type="match status" value="1"/>
</dbReference>
<dbReference type="CDD" id="cd08422">
    <property type="entry name" value="PBP2_CrgA_like"/>
    <property type="match status" value="1"/>
</dbReference>
<keyword evidence="4" id="KW-0804">Transcription</keyword>
<evidence type="ECO:0000256" key="3">
    <source>
        <dbReference type="ARBA" id="ARBA00023125"/>
    </source>
</evidence>
<evidence type="ECO:0000259" key="5">
    <source>
        <dbReference type="PROSITE" id="PS50931"/>
    </source>
</evidence>
<sequence length="302" mass="34575">MDNYRQLMAFIWSYEHGSFSAAARANDLTPSAISKLISRLENRLGVRLIQRGARQLSLTEEGMAYLKSARNVIAAMHEADSLAEAFPTRVSGILKIRTMPTFAQHQILPWLPEFLEQYPALTVDFELNAVYQDEFDRGVDIAIYGGILPSSSRIATRLGDSEWITCASPLYLEKYGVPEHPQQLLQHRCLHFNFSSNWNNWDFVENNESFTVPIKAIASFSQGTFLRDLALRGEGIVRLADYHIGEDIRLGRLVPILTHFRSAITEPQYVIYANRKLQSPRIKCFIQFLQKKVQENPWQIIL</sequence>
<dbReference type="InterPro" id="IPR000847">
    <property type="entry name" value="LysR_HTH_N"/>
</dbReference>
<evidence type="ECO:0000256" key="4">
    <source>
        <dbReference type="ARBA" id="ARBA00023163"/>
    </source>
</evidence>
<feature type="domain" description="HTH lysR-type" evidence="5">
    <location>
        <begin position="1"/>
        <end position="59"/>
    </location>
</feature>
<dbReference type="AlphaFoldDB" id="A0AAW8JDX0"/>
<dbReference type="Proteomes" id="UP001243844">
    <property type="component" value="Unassembled WGS sequence"/>
</dbReference>
<name>A0AAW8JDX0_9GAMM</name>